<gene>
    <name evidence="3" type="ORF">MNBD_GAMMA12-3599</name>
</gene>
<organism evidence="3">
    <name type="scientific">hydrothermal vent metagenome</name>
    <dbReference type="NCBI Taxonomy" id="652676"/>
    <lineage>
        <taxon>unclassified sequences</taxon>
        <taxon>metagenomes</taxon>
        <taxon>ecological metagenomes</taxon>
    </lineage>
</organism>
<evidence type="ECO:0000256" key="1">
    <source>
        <dbReference type="SAM" id="Phobius"/>
    </source>
</evidence>
<dbReference type="GO" id="GO:0003677">
    <property type="term" value="F:DNA binding"/>
    <property type="evidence" value="ECO:0007669"/>
    <property type="project" value="InterPro"/>
</dbReference>
<keyword evidence="1" id="KW-0472">Membrane</keyword>
<dbReference type="EMBL" id="UOFL01000207">
    <property type="protein sequence ID" value="VAW80952.1"/>
    <property type="molecule type" value="Genomic_DNA"/>
</dbReference>
<name>A0A3B0Z099_9ZZZZ</name>
<dbReference type="AlphaFoldDB" id="A0A3B0Z099"/>
<evidence type="ECO:0000259" key="2">
    <source>
        <dbReference type="Pfam" id="PF13464"/>
    </source>
</evidence>
<feature type="transmembrane region" description="Helical" evidence="1">
    <location>
        <begin position="101"/>
        <end position="124"/>
    </location>
</feature>
<dbReference type="InterPro" id="IPR010982">
    <property type="entry name" value="Lambda_DNA-bd_dom_sf"/>
</dbReference>
<dbReference type="InterPro" id="IPR050400">
    <property type="entry name" value="Bact_Cytoskel_RodZ"/>
</dbReference>
<dbReference type="Pfam" id="PF13413">
    <property type="entry name" value="HTH_25"/>
    <property type="match status" value="1"/>
</dbReference>
<protein>
    <recommendedName>
        <fullName evidence="2">Cytoskeleton protein RodZ-like C-terminal domain-containing protein</fullName>
    </recommendedName>
</protein>
<dbReference type="PANTHER" id="PTHR34475:SF1">
    <property type="entry name" value="CYTOSKELETON PROTEIN RODZ"/>
    <property type="match status" value="1"/>
</dbReference>
<dbReference type="Pfam" id="PF13464">
    <property type="entry name" value="RodZ_C"/>
    <property type="match status" value="1"/>
</dbReference>
<keyword evidence="1" id="KW-1133">Transmembrane helix</keyword>
<proteinExistence type="predicted"/>
<evidence type="ECO:0000313" key="3">
    <source>
        <dbReference type="EMBL" id="VAW80952.1"/>
    </source>
</evidence>
<dbReference type="PANTHER" id="PTHR34475">
    <property type="match status" value="1"/>
</dbReference>
<sequence length="256" mass="28270">MQGTSPGEVLLEARRSRDISIEYIARQLRLTVVQIDAIENDDYTLLPATIFVQGYIRGYANILGLDSEPLVERFIEVVGAAAQPSLASSAREKKSQHNKNIIPIKSIGYMAISSFIVLALFLIYNSKNVEDDFPSESQASAKKSESVSVGLKTGNLAVKNVVSTRQAGSRKLNSSQDTLSIRFKKATYIEVFDATNRALLAHTGRAGFRDKVKGKAPFRIKLGKPEYVEVRLNGEIFNHLRLKKKGIQGTILVNTN</sequence>
<keyword evidence="1" id="KW-0812">Transmembrane</keyword>
<accession>A0A3B0Z099</accession>
<feature type="domain" description="Cytoskeleton protein RodZ-like C-terminal" evidence="2">
    <location>
        <begin position="181"/>
        <end position="241"/>
    </location>
</feature>
<dbReference type="Gene3D" id="1.10.260.40">
    <property type="entry name" value="lambda repressor-like DNA-binding domains"/>
    <property type="match status" value="1"/>
</dbReference>
<dbReference type="InterPro" id="IPR025194">
    <property type="entry name" value="RodZ-like_C"/>
</dbReference>
<reference evidence="3" key="1">
    <citation type="submission" date="2018-06" db="EMBL/GenBank/DDBJ databases">
        <authorList>
            <person name="Zhirakovskaya E."/>
        </authorList>
    </citation>
    <scope>NUCLEOTIDE SEQUENCE</scope>
</reference>